<evidence type="ECO:0000313" key="4">
    <source>
        <dbReference type="RefSeq" id="XP_026194198.1"/>
    </source>
</evidence>
<feature type="transmembrane region" description="Helical" evidence="2">
    <location>
        <begin position="805"/>
        <end position="828"/>
    </location>
</feature>
<sequence length="995" mass="111048">MDPTGRDPEGLTKCSDAKSRSTRHEKRGPSETSRHVTNELTQPGLHNENKSLDDNGSGEMPSGNRHVCLEDGQEDHEGEWPLQTQQTHDVHQEISAIELPLQLKGVCAQEDKEIHAKEGRCDQTQEQASEEAQNSGSHDSEGASPERQTAFEEQQNKQDTHEAHLSKGEDTVLQRAAGNDIAVQRQCKVPEDAGQVRTYEQQMEQVQALQGAQQGISHNSGSSQQKPQPKKEKCEREKQAFIGHSRQEKFSTQSGLQETQNHVQPAESCLQPQFLLHSEQQDVVQHKNLQDHNCVQLTKYKAATEYPLEQQRIQAYIGDLEMDLQANEELGVHRRSLPIKIPRHADTEMASMALQGHAKVATLSGGVHSSARRSTELFDSKTATALQSLFAMQVALTSEEVVVEYQKGAVEDRSHLAVDDGGGKAQKEERLQSQRKRLCQNAQAIHNRIMQQIKEKLELFKSSRKHAQHEHNDRREKMECALQSFQIRLEAVLQYRRLELLGSYGFLKRDFHATNYSLRAKIPSAARQAIGIQRGIDGPNWKLMPQALRIRLDLCRAVKDDIPRGHYVMMVSVWNRLGGHKLTWTYLNQYASSLEAGQQNDGADLSTTGGAKDILATSPCAVSAPVAFAAMYFSECLRFDETLYLNCPSEADIKPSMCLIFQLYLLRGAVSPVDKVPLFLGEVDTSIQRFMDIEDMLRTRFERWLCNLYFRVVRIPKEVDGFHEFEVPLQYTGRMLNIPDELPLPRESHHAFSLRSSRSSHTAHNSSRSNTGQDTLDEERQARRRALNYGMQPFSRATERDLASFQYSGLAGAALLFALGALWFAVFIALFGSWIFLKACGIPVYSAEISGLYIRLGYVQELLSLGAAVVYAGSGFLTALLVFAVLCTVARSAHCLIGRLPNAAYRFMAPLGVWISLLPVLLALIEGFGGESAGVTFALHNCFKRETGFGALGVALTVIMDISFVAISSMVSKPQLKVLSIFDALHGRTKSMQPS</sequence>
<feature type="compositionally biased region" description="Basic and acidic residues" evidence="1">
    <location>
        <begin position="229"/>
        <end position="249"/>
    </location>
</feature>
<reference evidence="4" key="1">
    <citation type="submission" date="2025-08" db="UniProtKB">
        <authorList>
            <consortium name="RefSeq"/>
        </authorList>
    </citation>
    <scope>IDENTIFICATION</scope>
</reference>
<dbReference type="GeneID" id="34620123"/>
<keyword evidence="3" id="KW-1185">Reference proteome</keyword>
<feature type="transmembrane region" description="Helical" evidence="2">
    <location>
        <begin position="948"/>
        <end position="967"/>
    </location>
</feature>
<dbReference type="InterPro" id="IPR031390">
    <property type="entry name" value="OFCC1"/>
</dbReference>
<evidence type="ECO:0000256" key="1">
    <source>
        <dbReference type="SAM" id="MobiDB-lite"/>
    </source>
</evidence>
<gene>
    <name evidence="4" type="primary">LOC34620123</name>
</gene>
<evidence type="ECO:0000256" key="2">
    <source>
        <dbReference type="SAM" id="Phobius"/>
    </source>
</evidence>
<organism evidence="3 4">
    <name type="scientific">Cyclospora cayetanensis</name>
    <dbReference type="NCBI Taxonomy" id="88456"/>
    <lineage>
        <taxon>Eukaryota</taxon>
        <taxon>Sar</taxon>
        <taxon>Alveolata</taxon>
        <taxon>Apicomplexa</taxon>
        <taxon>Conoidasida</taxon>
        <taxon>Coccidia</taxon>
        <taxon>Eucoccidiorida</taxon>
        <taxon>Eimeriorina</taxon>
        <taxon>Eimeriidae</taxon>
        <taxon>Cyclospora</taxon>
    </lineage>
</organism>
<feature type="compositionally biased region" description="Basic and acidic residues" evidence="1">
    <location>
        <begin position="154"/>
        <end position="165"/>
    </location>
</feature>
<dbReference type="AlphaFoldDB" id="A0A6P6S241"/>
<feature type="compositionally biased region" description="Polar residues" evidence="1">
    <location>
        <begin position="250"/>
        <end position="263"/>
    </location>
</feature>
<feature type="transmembrane region" description="Helical" evidence="2">
    <location>
        <begin position="907"/>
        <end position="928"/>
    </location>
</feature>
<dbReference type="OrthoDB" id="347244at2759"/>
<feature type="compositionally biased region" description="Basic and acidic residues" evidence="1">
    <location>
        <begin position="1"/>
        <end position="19"/>
    </location>
</feature>
<name>A0A6P6S241_9EIME</name>
<feature type="region of interest" description="Disordered" evidence="1">
    <location>
        <begin position="116"/>
        <end position="165"/>
    </location>
</feature>
<accession>A0A6P6S241</accession>
<feature type="transmembrane region" description="Helical" evidence="2">
    <location>
        <begin position="862"/>
        <end position="886"/>
    </location>
</feature>
<protein>
    <submittedName>
        <fullName evidence="4">Uncharacterized protein LOC34620123</fullName>
    </submittedName>
</protein>
<keyword evidence="2" id="KW-0472">Membrane</keyword>
<proteinExistence type="predicted"/>
<feature type="region of interest" description="Disordered" evidence="1">
    <location>
        <begin position="1"/>
        <end position="93"/>
    </location>
</feature>
<dbReference type="Proteomes" id="UP000515125">
    <property type="component" value="Unplaced"/>
</dbReference>
<feature type="transmembrane region" description="Helical" evidence="2">
    <location>
        <begin position="835"/>
        <end position="856"/>
    </location>
</feature>
<feature type="region of interest" description="Disordered" evidence="1">
    <location>
        <begin position="206"/>
        <end position="264"/>
    </location>
</feature>
<evidence type="ECO:0000313" key="3">
    <source>
        <dbReference type="Proteomes" id="UP000515125"/>
    </source>
</evidence>
<keyword evidence="2" id="KW-1133">Transmembrane helix</keyword>
<feature type="compositionally biased region" description="Polar residues" evidence="1">
    <location>
        <begin position="206"/>
        <end position="223"/>
    </location>
</feature>
<feature type="region of interest" description="Disordered" evidence="1">
    <location>
        <begin position="755"/>
        <end position="777"/>
    </location>
</feature>
<feature type="compositionally biased region" description="Low complexity" evidence="1">
    <location>
        <begin position="756"/>
        <end position="771"/>
    </location>
</feature>
<dbReference type="PANTHER" id="PTHR33862">
    <property type="entry name" value="OROFACIAL CLEFT 1 CANDIDATE GENE 1 PROTEIN"/>
    <property type="match status" value="1"/>
</dbReference>
<dbReference type="PANTHER" id="PTHR33862:SF3">
    <property type="entry name" value="OROFACIAL CLEFT 1 CANDIDATE GENE 1 PROTEIN"/>
    <property type="match status" value="1"/>
</dbReference>
<feature type="compositionally biased region" description="Polar residues" evidence="1">
    <location>
        <begin position="124"/>
        <end position="137"/>
    </location>
</feature>
<feature type="compositionally biased region" description="Basic and acidic residues" evidence="1">
    <location>
        <begin position="27"/>
        <end position="37"/>
    </location>
</feature>
<keyword evidence="2" id="KW-0812">Transmembrane</keyword>
<dbReference type="RefSeq" id="XP_026194198.1">
    <property type="nucleotide sequence ID" value="XM_026338413.1"/>
</dbReference>